<sequence>MLKGVFIWRSGETERRALRDCRNSDRLALSGHLSSDRVIECSGIRTLSTNGMSIDALKMFVF</sequence>
<dbReference type="AlphaFoldDB" id="A0A1M5IRR5"/>
<proteinExistence type="predicted"/>
<keyword evidence="2" id="KW-1185">Reference proteome</keyword>
<reference evidence="1 2" key="1">
    <citation type="submission" date="2016-11" db="EMBL/GenBank/DDBJ databases">
        <authorList>
            <person name="Jaros S."/>
            <person name="Januszkiewicz K."/>
            <person name="Wedrychowicz H."/>
        </authorList>
    </citation>
    <scope>NUCLEOTIDE SEQUENCE [LARGE SCALE GENOMIC DNA]</scope>
    <source>
        <strain evidence="1 2">DSM 19436</strain>
    </source>
</reference>
<dbReference type="Proteomes" id="UP000184485">
    <property type="component" value="Unassembled WGS sequence"/>
</dbReference>
<evidence type="ECO:0000313" key="2">
    <source>
        <dbReference type="Proteomes" id="UP000184485"/>
    </source>
</evidence>
<gene>
    <name evidence="1" type="ORF">SAMN02745157_3978</name>
</gene>
<protein>
    <submittedName>
        <fullName evidence="1">Uncharacterized protein</fullName>
    </submittedName>
</protein>
<organism evidence="1 2">
    <name type="scientific">Kaistia soli DSM 19436</name>
    <dbReference type="NCBI Taxonomy" id="1122133"/>
    <lineage>
        <taxon>Bacteria</taxon>
        <taxon>Pseudomonadati</taxon>
        <taxon>Pseudomonadota</taxon>
        <taxon>Alphaproteobacteria</taxon>
        <taxon>Hyphomicrobiales</taxon>
        <taxon>Kaistiaceae</taxon>
        <taxon>Kaistia</taxon>
    </lineage>
</organism>
<accession>A0A1M5IRR5</accession>
<dbReference type="EMBL" id="FQUP01000004">
    <property type="protein sequence ID" value="SHG30915.1"/>
    <property type="molecule type" value="Genomic_DNA"/>
</dbReference>
<evidence type="ECO:0000313" key="1">
    <source>
        <dbReference type="EMBL" id="SHG30915.1"/>
    </source>
</evidence>
<name>A0A1M5IRR5_9HYPH</name>